<dbReference type="PANTHER" id="PTHR44846">
    <property type="entry name" value="MANNOSYL-D-GLYCERATE TRANSPORT/METABOLISM SYSTEM REPRESSOR MNGR-RELATED"/>
    <property type="match status" value="1"/>
</dbReference>
<dbReference type="InterPro" id="IPR050679">
    <property type="entry name" value="Bact_HTH_transcr_reg"/>
</dbReference>
<dbReference type="PROSITE" id="PS50949">
    <property type="entry name" value="HTH_GNTR"/>
    <property type="match status" value="1"/>
</dbReference>
<keyword evidence="6" id="KW-1185">Reference proteome</keyword>
<dbReference type="GO" id="GO:0003677">
    <property type="term" value="F:DNA binding"/>
    <property type="evidence" value="ECO:0007669"/>
    <property type="project" value="UniProtKB-KW"/>
</dbReference>
<dbReference type="Pfam" id="PF00392">
    <property type="entry name" value="GntR"/>
    <property type="match status" value="1"/>
</dbReference>
<keyword evidence="1" id="KW-0805">Transcription regulation</keyword>
<sequence>MNRGPGYVYERVADDLEDRIRSGELAPGTALPNENDLAREYGVSVGTSRHATKLLRERGLVTTIRCKGTYVTPVDRWSKPGENQNDTSHW</sequence>
<dbReference type="CDD" id="cd07377">
    <property type="entry name" value="WHTH_GntR"/>
    <property type="match status" value="1"/>
</dbReference>
<dbReference type="Gene3D" id="1.10.10.10">
    <property type="entry name" value="Winged helix-like DNA-binding domain superfamily/Winged helix DNA-binding domain"/>
    <property type="match status" value="1"/>
</dbReference>
<protein>
    <submittedName>
        <fullName evidence="5">Winged helix-turn-helix transcriptional regulator</fullName>
    </submittedName>
</protein>
<dbReference type="InterPro" id="IPR000524">
    <property type="entry name" value="Tscrpt_reg_HTH_GntR"/>
</dbReference>
<dbReference type="GO" id="GO:0045892">
    <property type="term" value="P:negative regulation of DNA-templated transcription"/>
    <property type="evidence" value="ECO:0007669"/>
    <property type="project" value="TreeGrafter"/>
</dbReference>
<proteinExistence type="predicted"/>
<evidence type="ECO:0000256" key="2">
    <source>
        <dbReference type="ARBA" id="ARBA00023125"/>
    </source>
</evidence>
<gene>
    <name evidence="5" type="ORF">FPZ12_011085</name>
</gene>
<keyword evidence="3" id="KW-0804">Transcription</keyword>
<dbReference type="PANTHER" id="PTHR44846:SF17">
    <property type="entry name" value="GNTR-FAMILY TRANSCRIPTIONAL REGULATOR"/>
    <property type="match status" value="1"/>
</dbReference>
<keyword evidence="2" id="KW-0238">DNA-binding</keyword>
<dbReference type="InterPro" id="IPR036390">
    <property type="entry name" value="WH_DNA-bd_sf"/>
</dbReference>
<dbReference type="InterPro" id="IPR036388">
    <property type="entry name" value="WH-like_DNA-bd_sf"/>
</dbReference>
<evidence type="ECO:0000256" key="1">
    <source>
        <dbReference type="ARBA" id="ARBA00023015"/>
    </source>
</evidence>
<evidence type="ECO:0000256" key="3">
    <source>
        <dbReference type="ARBA" id="ARBA00023163"/>
    </source>
</evidence>
<evidence type="ECO:0000259" key="4">
    <source>
        <dbReference type="PROSITE" id="PS50949"/>
    </source>
</evidence>
<evidence type="ECO:0000313" key="6">
    <source>
        <dbReference type="Proteomes" id="UP000319769"/>
    </source>
</evidence>
<comment type="caution">
    <text evidence="5">The sequence shown here is derived from an EMBL/GenBank/DDBJ whole genome shotgun (WGS) entry which is preliminary data.</text>
</comment>
<dbReference type="SUPFAM" id="SSF46785">
    <property type="entry name" value="Winged helix' DNA-binding domain"/>
    <property type="match status" value="1"/>
</dbReference>
<dbReference type="GO" id="GO:0003700">
    <property type="term" value="F:DNA-binding transcription factor activity"/>
    <property type="evidence" value="ECO:0007669"/>
    <property type="project" value="InterPro"/>
</dbReference>
<reference evidence="5" key="1">
    <citation type="submission" date="2019-09" db="EMBL/GenBank/DDBJ databases">
        <authorList>
            <person name="Teo W.F.A."/>
            <person name="Duangmal K."/>
        </authorList>
    </citation>
    <scope>NUCLEOTIDE SEQUENCE [LARGE SCALE GENOMIC DNA]</scope>
    <source>
        <strain evidence="5">K81G1</strain>
    </source>
</reference>
<dbReference type="AlphaFoldDB" id="A0A5N0VBE8"/>
<name>A0A5N0VBE8_9PSEU</name>
<dbReference type="EMBL" id="VMNW02000012">
    <property type="protein sequence ID" value="KAA9162593.1"/>
    <property type="molecule type" value="Genomic_DNA"/>
</dbReference>
<dbReference type="OrthoDB" id="4164516at2"/>
<dbReference type="RefSeq" id="WP_144747886.1">
    <property type="nucleotide sequence ID" value="NZ_VMNW02000012.1"/>
</dbReference>
<organism evidence="5 6">
    <name type="scientific">Amycolatopsis acidicola</name>
    <dbReference type="NCBI Taxonomy" id="2596893"/>
    <lineage>
        <taxon>Bacteria</taxon>
        <taxon>Bacillati</taxon>
        <taxon>Actinomycetota</taxon>
        <taxon>Actinomycetes</taxon>
        <taxon>Pseudonocardiales</taxon>
        <taxon>Pseudonocardiaceae</taxon>
        <taxon>Amycolatopsis</taxon>
    </lineage>
</organism>
<dbReference type="Proteomes" id="UP000319769">
    <property type="component" value="Unassembled WGS sequence"/>
</dbReference>
<accession>A0A5N0VBE8</accession>
<evidence type="ECO:0000313" key="5">
    <source>
        <dbReference type="EMBL" id="KAA9162593.1"/>
    </source>
</evidence>
<feature type="domain" description="HTH gntR-type" evidence="4">
    <location>
        <begin position="6"/>
        <end position="74"/>
    </location>
</feature>
<dbReference type="SMART" id="SM00345">
    <property type="entry name" value="HTH_GNTR"/>
    <property type="match status" value="1"/>
</dbReference>